<protein>
    <submittedName>
        <fullName evidence="2">Tegument protein VP16</fullName>
    </submittedName>
</protein>
<gene>
    <name evidence="2" type="primary">UL48_0</name>
    <name evidence="2" type="ORF">g.16045</name>
</gene>
<proteinExistence type="predicted"/>
<accession>A0A1D1YDR1</accession>
<evidence type="ECO:0000256" key="1">
    <source>
        <dbReference type="SAM" id="MobiDB-lite"/>
    </source>
</evidence>
<name>A0A1D1YDR1_9ARAE</name>
<feature type="compositionally biased region" description="Low complexity" evidence="1">
    <location>
        <begin position="84"/>
        <end position="94"/>
    </location>
</feature>
<dbReference type="PANTHER" id="PTHR34539:SF19">
    <property type="entry name" value="T6J4.11 PROTEIN"/>
    <property type="match status" value="1"/>
</dbReference>
<feature type="compositionally biased region" description="Basic and acidic residues" evidence="1">
    <location>
        <begin position="15"/>
        <end position="25"/>
    </location>
</feature>
<sequence length="215" mass="22663">MDDAVEWAGTNSAKRVRDESGESPEAKRLRAAGLIFLDILEDVDSSDRALAAPADGDLATVLKSLEEEIAFLSPIPSQQPEHVPAQAPSSTSASESDESRQSDLDYLLGASDDDLGLPPTVQSSDDGEGTEADPGEDGIHGDAVLGQIWGFEDEIPSYYESLDFGGFGEDDAAAEVGSGVEAVFDGGLFGYPDAAFYAQSDFADRSRRPESLPAV</sequence>
<feature type="region of interest" description="Disordered" evidence="1">
    <location>
        <begin position="72"/>
        <end position="142"/>
    </location>
</feature>
<feature type="region of interest" description="Disordered" evidence="1">
    <location>
        <begin position="1"/>
        <end position="25"/>
    </location>
</feature>
<dbReference type="AlphaFoldDB" id="A0A1D1YDR1"/>
<evidence type="ECO:0000313" key="2">
    <source>
        <dbReference type="EMBL" id="JAT52744.1"/>
    </source>
</evidence>
<dbReference type="PANTHER" id="PTHR34539">
    <property type="entry name" value="T6J4.11 PROTEIN"/>
    <property type="match status" value="1"/>
</dbReference>
<reference evidence="2" key="1">
    <citation type="submission" date="2015-07" db="EMBL/GenBank/DDBJ databases">
        <title>Transcriptome Assembly of Anthurium amnicola.</title>
        <authorList>
            <person name="Suzuki J."/>
        </authorList>
    </citation>
    <scope>NUCLEOTIDE SEQUENCE</scope>
</reference>
<dbReference type="EMBL" id="GDJX01015192">
    <property type="protein sequence ID" value="JAT52744.1"/>
    <property type="molecule type" value="Transcribed_RNA"/>
</dbReference>
<feature type="compositionally biased region" description="Acidic residues" evidence="1">
    <location>
        <begin position="125"/>
        <end position="136"/>
    </location>
</feature>
<organism evidence="2">
    <name type="scientific">Anthurium amnicola</name>
    <dbReference type="NCBI Taxonomy" id="1678845"/>
    <lineage>
        <taxon>Eukaryota</taxon>
        <taxon>Viridiplantae</taxon>
        <taxon>Streptophyta</taxon>
        <taxon>Embryophyta</taxon>
        <taxon>Tracheophyta</taxon>
        <taxon>Spermatophyta</taxon>
        <taxon>Magnoliopsida</taxon>
        <taxon>Liliopsida</taxon>
        <taxon>Araceae</taxon>
        <taxon>Pothoideae</taxon>
        <taxon>Potheae</taxon>
        <taxon>Anthurium</taxon>
    </lineage>
</organism>